<feature type="transmembrane region" description="Helical" evidence="1">
    <location>
        <begin position="113"/>
        <end position="137"/>
    </location>
</feature>
<dbReference type="InterPro" id="IPR006750">
    <property type="entry name" value="YdcZ"/>
</dbReference>
<dbReference type="Proteomes" id="UP001499843">
    <property type="component" value="Unassembled WGS sequence"/>
</dbReference>
<keyword evidence="1" id="KW-0812">Transmembrane</keyword>
<proteinExistence type="predicted"/>
<feature type="transmembrane region" description="Helical" evidence="1">
    <location>
        <begin position="149"/>
        <end position="166"/>
    </location>
</feature>
<dbReference type="RefSeq" id="WP_344492229.1">
    <property type="nucleotide sequence ID" value="NZ_BAAAQX010000041.1"/>
</dbReference>
<evidence type="ECO:0000313" key="3">
    <source>
        <dbReference type="Proteomes" id="UP001499843"/>
    </source>
</evidence>
<dbReference type="EMBL" id="BAAAQX010000041">
    <property type="protein sequence ID" value="GAA2214526.1"/>
    <property type="molecule type" value="Genomic_DNA"/>
</dbReference>
<dbReference type="PANTHER" id="PTHR34821:SF2">
    <property type="entry name" value="INNER MEMBRANE PROTEIN YDCZ"/>
    <property type="match status" value="1"/>
</dbReference>
<reference evidence="3" key="1">
    <citation type="journal article" date="2019" name="Int. J. Syst. Evol. Microbiol.">
        <title>The Global Catalogue of Microorganisms (GCM) 10K type strain sequencing project: providing services to taxonomists for standard genome sequencing and annotation.</title>
        <authorList>
            <consortium name="The Broad Institute Genomics Platform"/>
            <consortium name="The Broad Institute Genome Sequencing Center for Infectious Disease"/>
            <person name="Wu L."/>
            <person name="Ma J."/>
        </authorList>
    </citation>
    <scope>NUCLEOTIDE SEQUENCE [LARGE SCALE GENOMIC DNA]</scope>
    <source>
        <strain evidence="3">JCM 16114</strain>
    </source>
</reference>
<protein>
    <submittedName>
        <fullName evidence="2">DMT family transporter</fullName>
    </submittedName>
</protein>
<accession>A0ABP5PS64</accession>
<keyword evidence="1" id="KW-0472">Membrane</keyword>
<sequence>MIGRDSQQPPAAEGVTGGRALDWLLAIAGGVLLTLMTQANAVLARHTDAFYASWAAHGVGAVVAFALVLLFARRRPAPVPDAGRTPLWFYLGGIPGALVVVLSAVAVNSELALAGTIALMLTGQVVFGTAADHLGLLRTPKRPVTGTDLAVAGCVLAGSVLIVLGGA</sequence>
<gene>
    <name evidence="2" type="ORF">GCM10009850_099910</name>
</gene>
<keyword evidence="3" id="KW-1185">Reference proteome</keyword>
<feature type="transmembrane region" description="Helical" evidence="1">
    <location>
        <begin position="21"/>
        <end position="43"/>
    </location>
</feature>
<evidence type="ECO:0000313" key="2">
    <source>
        <dbReference type="EMBL" id="GAA2214526.1"/>
    </source>
</evidence>
<dbReference type="Pfam" id="PF04657">
    <property type="entry name" value="DMT_YdcZ"/>
    <property type="match status" value="1"/>
</dbReference>
<keyword evidence="1" id="KW-1133">Transmembrane helix</keyword>
<organism evidence="2 3">
    <name type="scientific">Nonomuraea monospora</name>
    <dbReference type="NCBI Taxonomy" id="568818"/>
    <lineage>
        <taxon>Bacteria</taxon>
        <taxon>Bacillati</taxon>
        <taxon>Actinomycetota</taxon>
        <taxon>Actinomycetes</taxon>
        <taxon>Streptosporangiales</taxon>
        <taxon>Streptosporangiaceae</taxon>
        <taxon>Nonomuraea</taxon>
    </lineage>
</organism>
<feature type="transmembrane region" description="Helical" evidence="1">
    <location>
        <begin position="87"/>
        <end position="107"/>
    </location>
</feature>
<comment type="caution">
    <text evidence="2">The sequence shown here is derived from an EMBL/GenBank/DDBJ whole genome shotgun (WGS) entry which is preliminary data.</text>
</comment>
<feature type="transmembrane region" description="Helical" evidence="1">
    <location>
        <begin position="49"/>
        <end position="72"/>
    </location>
</feature>
<dbReference type="PANTHER" id="PTHR34821">
    <property type="entry name" value="INNER MEMBRANE PROTEIN YDCZ"/>
    <property type="match status" value="1"/>
</dbReference>
<evidence type="ECO:0000256" key="1">
    <source>
        <dbReference type="SAM" id="Phobius"/>
    </source>
</evidence>
<name>A0ABP5PS64_9ACTN</name>